<protein>
    <submittedName>
        <fullName evidence="9">Reverse transcriptase domain-containing protein</fullName>
    </submittedName>
</protein>
<keyword evidence="1" id="KW-0808">Transferase</keyword>
<feature type="region of interest" description="Disordered" evidence="7">
    <location>
        <begin position="224"/>
        <end position="270"/>
    </location>
</feature>
<feature type="compositionally biased region" description="Acidic residues" evidence="7">
    <location>
        <begin position="385"/>
        <end position="395"/>
    </location>
</feature>
<evidence type="ECO:0000256" key="6">
    <source>
        <dbReference type="ARBA" id="ARBA00022918"/>
    </source>
</evidence>
<dbReference type="SUPFAM" id="SSF56672">
    <property type="entry name" value="DNA/RNA polymerases"/>
    <property type="match status" value="1"/>
</dbReference>
<comment type="caution">
    <text evidence="9">The sequence shown here is derived from an EMBL/GenBank/DDBJ whole genome shotgun (WGS) entry which is preliminary data.</text>
</comment>
<evidence type="ECO:0000256" key="5">
    <source>
        <dbReference type="ARBA" id="ARBA00022801"/>
    </source>
</evidence>
<dbReference type="Pfam" id="PF17917">
    <property type="entry name" value="RT_RNaseH"/>
    <property type="match status" value="1"/>
</dbReference>
<evidence type="ECO:0000256" key="1">
    <source>
        <dbReference type="ARBA" id="ARBA00022679"/>
    </source>
</evidence>
<evidence type="ECO:0000259" key="8">
    <source>
        <dbReference type="Pfam" id="PF17917"/>
    </source>
</evidence>
<keyword evidence="6 9" id="KW-0695">RNA-directed DNA polymerase</keyword>
<evidence type="ECO:0000256" key="2">
    <source>
        <dbReference type="ARBA" id="ARBA00022695"/>
    </source>
</evidence>
<dbReference type="InterPro" id="IPR041373">
    <property type="entry name" value="RT_RNaseH"/>
</dbReference>
<evidence type="ECO:0000256" key="3">
    <source>
        <dbReference type="ARBA" id="ARBA00022722"/>
    </source>
</evidence>
<evidence type="ECO:0000313" key="9">
    <source>
        <dbReference type="EMBL" id="GJT70511.1"/>
    </source>
</evidence>
<dbReference type="InterPro" id="IPR043502">
    <property type="entry name" value="DNA/RNA_pol_sf"/>
</dbReference>
<dbReference type="EMBL" id="BQNB010018084">
    <property type="protein sequence ID" value="GJT70511.1"/>
    <property type="molecule type" value="Genomic_DNA"/>
</dbReference>
<dbReference type="Proteomes" id="UP001151760">
    <property type="component" value="Unassembled WGS sequence"/>
</dbReference>
<dbReference type="GO" id="GO:0003964">
    <property type="term" value="F:RNA-directed DNA polymerase activity"/>
    <property type="evidence" value="ECO:0007669"/>
    <property type="project" value="UniProtKB-KW"/>
</dbReference>
<name>A0ABQ5G4Z2_9ASTR</name>
<feature type="region of interest" description="Disordered" evidence="7">
    <location>
        <begin position="369"/>
        <end position="406"/>
    </location>
</feature>
<keyword evidence="10" id="KW-1185">Reference proteome</keyword>
<dbReference type="PANTHER" id="PTHR34072">
    <property type="entry name" value="ENZYMATIC POLYPROTEIN-RELATED"/>
    <property type="match status" value="1"/>
</dbReference>
<keyword evidence="4" id="KW-0255">Endonuclease</keyword>
<feature type="domain" description="Reverse transcriptase RNase H-like" evidence="8">
    <location>
        <begin position="157"/>
        <end position="203"/>
    </location>
</feature>
<reference evidence="9" key="1">
    <citation type="journal article" date="2022" name="Int. J. Mol. Sci.">
        <title>Draft Genome of Tanacetum Coccineum: Genomic Comparison of Closely Related Tanacetum-Family Plants.</title>
        <authorList>
            <person name="Yamashiro T."/>
            <person name="Shiraishi A."/>
            <person name="Nakayama K."/>
            <person name="Satake H."/>
        </authorList>
    </citation>
    <scope>NUCLEOTIDE SEQUENCE</scope>
</reference>
<reference evidence="9" key="2">
    <citation type="submission" date="2022-01" db="EMBL/GenBank/DDBJ databases">
        <authorList>
            <person name="Yamashiro T."/>
            <person name="Shiraishi A."/>
            <person name="Satake H."/>
            <person name="Nakayama K."/>
        </authorList>
    </citation>
    <scope>NUCLEOTIDE SEQUENCE</scope>
</reference>
<dbReference type="PANTHER" id="PTHR34072:SF52">
    <property type="entry name" value="RIBONUCLEASE H"/>
    <property type="match status" value="1"/>
</dbReference>
<accession>A0ABQ5G4Z2</accession>
<keyword evidence="5" id="KW-0378">Hydrolase</keyword>
<organism evidence="9 10">
    <name type="scientific">Tanacetum coccineum</name>
    <dbReference type="NCBI Taxonomy" id="301880"/>
    <lineage>
        <taxon>Eukaryota</taxon>
        <taxon>Viridiplantae</taxon>
        <taxon>Streptophyta</taxon>
        <taxon>Embryophyta</taxon>
        <taxon>Tracheophyta</taxon>
        <taxon>Spermatophyta</taxon>
        <taxon>Magnoliopsida</taxon>
        <taxon>eudicotyledons</taxon>
        <taxon>Gunneridae</taxon>
        <taxon>Pentapetalae</taxon>
        <taxon>asterids</taxon>
        <taxon>campanulids</taxon>
        <taxon>Asterales</taxon>
        <taxon>Asteraceae</taxon>
        <taxon>Asteroideae</taxon>
        <taxon>Anthemideae</taxon>
        <taxon>Anthemidinae</taxon>
        <taxon>Tanacetum</taxon>
    </lineage>
</organism>
<sequence>MPVEMGSFDVIIGMDWLAKYHAVIVCDEKLVRIPFGDKTLIFHGDGSNNGHESRLNIISCTKTQKYLLEGCPIFLAQVTMKKAEDKSKEKQLEEVPIVQDFPELFPVSKTQSLAGYYRRFIEWFSIIAKPMTKTHKMKVALRSVNSLFIVLRRIKDWRAVLMQNKKLNCFASRELMIHEKNYTTHDLEFGAVVFCLKIWRPLLVWDQMMDYWFGSSQTNLECSDRSTETREFKNEDAGADSTSKQNSPKKSKVIKEQESAESNAEAATDYEQEKEKLRMWLAVVPAEDETMDLELLSVKYPIVDWESQNLGSVDMEDIHIGDEKLEAEAESTMAFELLKFIKSQFREDCWEIMDFYNLVLLIQLDTAGDDDDDGSSSSIGKNSDGDDDVDADVSDGEVTSKDDSGAFSGLNELEAALPIKYD</sequence>
<evidence type="ECO:0000313" key="10">
    <source>
        <dbReference type="Proteomes" id="UP001151760"/>
    </source>
</evidence>
<feature type="compositionally biased region" description="Basic and acidic residues" evidence="7">
    <location>
        <begin position="224"/>
        <end position="236"/>
    </location>
</feature>
<evidence type="ECO:0000256" key="4">
    <source>
        <dbReference type="ARBA" id="ARBA00022759"/>
    </source>
</evidence>
<gene>
    <name evidence="9" type="ORF">Tco_1029797</name>
</gene>
<keyword evidence="2" id="KW-0548">Nucleotidyltransferase</keyword>
<evidence type="ECO:0000256" key="7">
    <source>
        <dbReference type="SAM" id="MobiDB-lite"/>
    </source>
</evidence>
<dbReference type="Pfam" id="PF08284">
    <property type="entry name" value="RVP_2"/>
    <property type="match status" value="1"/>
</dbReference>
<proteinExistence type="predicted"/>
<keyword evidence="3" id="KW-0540">Nuclease</keyword>